<reference evidence="2 3" key="1">
    <citation type="journal article" date="2021" name="Elife">
        <title>Chloroplast acquisition without the gene transfer in kleptoplastic sea slugs, Plakobranchus ocellatus.</title>
        <authorList>
            <person name="Maeda T."/>
            <person name="Takahashi S."/>
            <person name="Yoshida T."/>
            <person name="Shimamura S."/>
            <person name="Takaki Y."/>
            <person name="Nagai Y."/>
            <person name="Toyoda A."/>
            <person name="Suzuki Y."/>
            <person name="Arimoto A."/>
            <person name="Ishii H."/>
            <person name="Satoh N."/>
            <person name="Nishiyama T."/>
            <person name="Hasebe M."/>
            <person name="Maruyama T."/>
            <person name="Minagawa J."/>
            <person name="Obokata J."/>
            <person name="Shigenobu S."/>
        </authorList>
    </citation>
    <scope>NUCLEOTIDE SEQUENCE [LARGE SCALE GENOMIC DNA]</scope>
</reference>
<feature type="compositionally biased region" description="Low complexity" evidence="1">
    <location>
        <begin position="21"/>
        <end position="39"/>
    </location>
</feature>
<comment type="caution">
    <text evidence="2">The sequence shown here is derived from an EMBL/GenBank/DDBJ whole genome shotgun (WGS) entry which is preliminary data.</text>
</comment>
<sequence>MHQQTANLIALASDDSRKKQNNNSNSSSSSSNNNNTNNNKYINNTATSTEQKLLSILSTIEILFEKRKGNPLPVRADNFIVYNRVRMATCTLVFSADYLFTSPLFASTCRKRAIEGKRGGNKTLVR</sequence>
<evidence type="ECO:0000313" key="2">
    <source>
        <dbReference type="EMBL" id="GFO08871.1"/>
    </source>
</evidence>
<organism evidence="2 3">
    <name type="scientific">Plakobranchus ocellatus</name>
    <dbReference type="NCBI Taxonomy" id="259542"/>
    <lineage>
        <taxon>Eukaryota</taxon>
        <taxon>Metazoa</taxon>
        <taxon>Spiralia</taxon>
        <taxon>Lophotrochozoa</taxon>
        <taxon>Mollusca</taxon>
        <taxon>Gastropoda</taxon>
        <taxon>Heterobranchia</taxon>
        <taxon>Euthyneura</taxon>
        <taxon>Panpulmonata</taxon>
        <taxon>Sacoglossa</taxon>
        <taxon>Placobranchoidea</taxon>
        <taxon>Plakobranchidae</taxon>
        <taxon>Plakobranchus</taxon>
    </lineage>
</organism>
<evidence type="ECO:0000256" key="1">
    <source>
        <dbReference type="SAM" id="MobiDB-lite"/>
    </source>
</evidence>
<accession>A0AAV4AKN6</accession>
<feature type="region of interest" description="Disordered" evidence="1">
    <location>
        <begin position="1"/>
        <end position="44"/>
    </location>
</feature>
<dbReference type="EMBL" id="BLXT01004009">
    <property type="protein sequence ID" value="GFO08871.1"/>
    <property type="molecule type" value="Genomic_DNA"/>
</dbReference>
<evidence type="ECO:0000313" key="3">
    <source>
        <dbReference type="Proteomes" id="UP000735302"/>
    </source>
</evidence>
<proteinExistence type="predicted"/>
<protein>
    <submittedName>
        <fullName evidence="2">Uncharacterized protein</fullName>
    </submittedName>
</protein>
<name>A0AAV4AKN6_9GAST</name>
<dbReference type="AlphaFoldDB" id="A0AAV4AKN6"/>
<dbReference type="Proteomes" id="UP000735302">
    <property type="component" value="Unassembled WGS sequence"/>
</dbReference>
<gene>
    <name evidence="2" type="ORF">PoB_003537600</name>
</gene>
<keyword evidence="3" id="KW-1185">Reference proteome</keyword>